<evidence type="ECO:0000313" key="1">
    <source>
        <dbReference type="EMBL" id="JAE26378.1"/>
    </source>
</evidence>
<protein>
    <submittedName>
        <fullName evidence="1">Uncharacterized protein</fullName>
    </submittedName>
</protein>
<name>A0A0A9H0I2_ARUDO</name>
<dbReference type="EMBL" id="GBRH01171518">
    <property type="protein sequence ID" value="JAE26378.1"/>
    <property type="molecule type" value="Transcribed_RNA"/>
</dbReference>
<reference evidence="1" key="1">
    <citation type="submission" date="2014-09" db="EMBL/GenBank/DDBJ databases">
        <authorList>
            <person name="Magalhaes I.L.F."/>
            <person name="Oliveira U."/>
            <person name="Santos F.R."/>
            <person name="Vidigal T.H.D.A."/>
            <person name="Brescovit A.D."/>
            <person name="Santos A.J."/>
        </authorList>
    </citation>
    <scope>NUCLEOTIDE SEQUENCE</scope>
    <source>
        <tissue evidence="1">Shoot tissue taken approximately 20 cm above the soil surface</tissue>
    </source>
</reference>
<organism evidence="1">
    <name type="scientific">Arundo donax</name>
    <name type="common">Giant reed</name>
    <name type="synonym">Donax arundinaceus</name>
    <dbReference type="NCBI Taxonomy" id="35708"/>
    <lineage>
        <taxon>Eukaryota</taxon>
        <taxon>Viridiplantae</taxon>
        <taxon>Streptophyta</taxon>
        <taxon>Embryophyta</taxon>
        <taxon>Tracheophyta</taxon>
        <taxon>Spermatophyta</taxon>
        <taxon>Magnoliopsida</taxon>
        <taxon>Liliopsida</taxon>
        <taxon>Poales</taxon>
        <taxon>Poaceae</taxon>
        <taxon>PACMAD clade</taxon>
        <taxon>Arundinoideae</taxon>
        <taxon>Arundineae</taxon>
        <taxon>Arundo</taxon>
    </lineage>
</organism>
<accession>A0A0A9H0I2</accession>
<sequence>MDRSLLWKIGSWYLNICYPWAASWAPVWFNG</sequence>
<proteinExistence type="predicted"/>
<reference evidence="1" key="2">
    <citation type="journal article" date="2015" name="Data Brief">
        <title>Shoot transcriptome of the giant reed, Arundo donax.</title>
        <authorList>
            <person name="Barrero R.A."/>
            <person name="Guerrero F.D."/>
            <person name="Moolhuijzen P."/>
            <person name="Goolsby J.A."/>
            <person name="Tidwell J."/>
            <person name="Bellgard S.E."/>
            <person name="Bellgard M.I."/>
        </authorList>
    </citation>
    <scope>NUCLEOTIDE SEQUENCE</scope>
    <source>
        <tissue evidence="1">Shoot tissue taken approximately 20 cm above the soil surface</tissue>
    </source>
</reference>
<dbReference type="AlphaFoldDB" id="A0A0A9H0I2"/>